<organism evidence="3 4">
    <name type="scientific">Candidatus Nitrohelix vancouverensis</name>
    <dbReference type="NCBI Taxonomy" id="2705534"/>
    <lineage>
        <taxon>Bacteria</taxon>
        <taxon>Pseudomonadati</taxon>
        <taxon>Nitrospinota/Tectimicrobiota group</taxon>
        <taxon>Nitrospinota</taxon>
        <taxon>Nitrospinia</taxon>
        <taxon>Nitrospinales</taxon>
        <taxon>Nitrospinaceae</taxon>
        <taxon>Candidatus Nitrohelix</taxon>
    </lineage>
</organism>
<feature type="domain" description="Potassium channel" evidence="2">
    <location>
        <begin position="29"/>
        <end position="99"/>
    </location>
</feature>
<evidence type="ECO:0000313" key="3">
    <source>
        <dbReference type="EMBL" id="QPJ65123.1"/>
    </source>
</evidence>
<reference evidence="4" key="1">
    <citation type="submission" date="2020-02" db="EMBL/GenBank/DDBJ databases">
        <title>Genomic and physiological characterization of two novel Nitrospinaceae genera.</title>
        <authorList>
            <person name="Mueller A.J."/>
            <person name="Jung M.-Y."/>
            <person name="Strachan C.R."/>
            <person name="Herbold C.W."/>
            <person name="Kirkegaard R.H."/>
            <person name="Daims H."/>
        </authorList>
    </citation>
    <scope>NUCLEOTIDE SEQUENCE [LARGE SCALE GENOMIC DNA]</scope>
</reference>
<feature type="transmembrane region" description="Helical" evidence="1">
    <location>
        <begin position="21"/>
        <end position="43"/>
    </location>
</feature>
<dbReference type="Gene3D" id="1.10.287.70">
    <property type="match status" value="1"/>
</dbReference>
<dbReference type="Pfam" id="PF07885">
    <property type="entry name" value="Ion_trans_2"/>
    <property type="match status" value="1"/>
</dbReference>
<proteinExistence type="predicted"/>
<sequence length="372" mass="41401">MIQLPIFRRLVQVMRRPDARNLVVLSVVLLLILLIFAIIFSQYEEGVSFSDGLWTAYVTLTTIGYGDFSAKTLEGRIVTVVASMIGIGCFGVLTGMILEKAIQRRTRKMKGEGSYKGSGHLTIINVPSYEEIRDLLKELDLSPDFRETPRVLITAALPGGDKELPDFIANKIDGYINGLPSMLETLERANVKTSRGCLLMSSPSNPMMDDTNALTAGLIEKRWPQVVTVMACGRAETLRNLKDFNIDGGVSAVNLQMGLMVQELEDPGVFEVYSQLSSNSNGNQIYISRTPVSAWNATQTITFGQLKIAAIQMNYPVEVMGLKRENEENLLLNPLNSLNLESGDRLVYLAKRRFPWYENSGKLIQQIQSHES</sequence>
<evidence type="ECO:0000256" key="1">
    <source>
        <dbReference type="SAM" id="Phobius"/>
    </source>
</evidence>
<dbReference type="PANTHER" id="PTHR43833">
    <property type="entry name" value="POTASSIUM CHANNEL PROTEIN 2-RELATED-RELATED"/>
    <property type="match status" value="1"/>
</dbReference>
<name>A0A7T0C234_9BACT</name>
<feature type="transmembrane region" description="Helical" evidence="1">
    <location>
        <begin position="77"/>
        <end position="98"/>
    </location>
</feature>
<dbReference type="KEGG" id="nva:G3M78_06860"/>
<evidence type="ECO:0000259" key="2">
    <source>
        <dbReference type="Pfam" id="PF07885"/>
    </source>
</evidence>
<keyword evidence="1" id="KW-0472">Membrane</keyword>
<dbReference type="InterPro" id="IPR013099">
    <property type="entry name" value="K_chnl_dom"/>
</dbReference>
<evidence type="ECO:0000313" key="4">
    <source>
        <dbReference type="Proteomes" id="UP000594464"/>
    </source>
</evidence>
<dbReference type="Gene3D" id="3.40.50.720">
    <property type="entry name" value="NAD(P)-binding Rossmann-like Domain"/>
    <property type="match status" value="1"/>
</dbReference>
<dbReference type="Proteomes" id="UP000594464">
    <property type="component" value="Chromosome"/>
</dbReference>
<keyword evidence="1" id="KW-1133">Transmembrane helix</keyword>
<gene>
    <name evidence="3" type="ORF">G3M78_06860</name>
</gene>
<dbReference type="SUPFAM" id="SSF81324">
    <property type="entry name" value="Voltage-gated potassium channels"/>
    <property type="match status" value="1"/>
</dbReference>
<keyword evidence="1" id="KW-0812">Transmembrane</keyword>
<dbReference type="PANTHER" id="PTHR43833:SF9">
    <property type="entry name" value="POTASSIUM CHANNEL PROTEIN YUGO-RELATED"/>
    <property type="match status" value="1"/>
</dbReference>
<dbReference type="InterPro" id="IPR050721">
    <property type="entry name" value="Trk_Ktr_HKT_K-transport"/>
</dbReference>
<protein>
    <recommendedName>
        <fullName evidence="2">Potassium channel domain-containing protein</fullName>
    </recommendedName>
</protein>
<dbReference type="AlphaFoldDB" id="A0A7T0C234"/>
<dbReference type="EMBL" id="CP048620">
    <property type="protein sequence ID" value="QPJ65123.1"/>
    <property type="molecule type" value="Genomic_DNA"/>
</dbReference>
<accession>A0A7T0C234</accession>